<name>A0A538TWZ3_UNCEI</name>
<dbReference type="InterPro" id="IPR036388">
    <property type="entry name" value="WH-like_DNA-bd_sf"/>
</dbReference>
<dbReference type="SMART" id="SM00418">
    <property type="entry name" value="HTH_ARSR"/>
    <property type="match status" value="1"/>
</dbReference>
<dbReference type="CDD" id="cd00090">
    <property type="entry name" value="HTH_ARSR"/>
    <property type="match status" value="1"/>
</dbReference>
<dbReference type="InterPro" id="IPR013538">
    <property type="entry name" value="ASHA1/2-like_C"/>
</dbReference>
<dbReference type="PROSITE" id="PS50987">
    <property type="entry name" value="HTH_ARSR_2"/>
    <property type="match status" value="1"/>
</dbReference>
<dbReference type="SUPFAM" id="SSF55961">
    <property type="entry name" value="Bet v1-like"/>
    <property type="match status" value="1"/>
</dbReference>
<proteinExistence type="inferred from homology"/>
<organism evidence="3 4">
    <name type="scientific">Eiseniibacteriota bacterium</name>
    <dbReference type="NCBI Taxonomy" id="2212470"/>
    <lineage>
        <taxon>Bacteria</taxon>
        <taxon>Candidatus Eiseniibacteriota</taxon>
    </lineage>
</organism>
<comment type="similarity">
    <text evidence="1">Belongs to the AHA1 family.</text>
</comment>
<dbReference type="Proteomes" id="UP000316609">
    <property type="component" value="Unassembled WGS sequence"/>
</dbReference>
<dbReference type="Pfam" id="PF12840">
    <property type="entry name" value="HTH_20"/>
    <property type="match status" value="1"/>
</dbReference>
<evidence type="ECO:0000313" key="4">
    <source>
        <dbReference type="Proteomes" id="UP000316609"/>
    </source>
</evidence>
<gene>
    <name evidence="3" type="ORF">E6K78_02205</name>
</gene>
<evidence type="ECO:0000256" key="1">
    <source>
        <dbReference type="ARBA" id="ARBA00006817"/>
    </source>
</evidence>
<dbReference type="InterPro" id="IPR036390">
    <property type="entry name" value="WH_DNA-bd_sf"/>
</dbReference>
<reference evidence="3 4" key="1">
    <citation type="journal article" date="2019" name="Nat. Microbiol.">
        <title>Mediterranean grassland soil C-N compound turnover is dependent on rainfall and depth, and is mediated by genomically divergent microorganisms.</title>
        <authorList>
            <person name="Diamond S."/>
            <person name="Andeer P.F."/>
            <person name="Li Z."/>
            <person name="Crits-Christoph A."/>
            <person name="Burstein D."/>
            <person name="Anantharaman K."/>
            <person name="Lane K.R."/>
            <person name="Thomas B.C."/>
            <person name="Pan C."/>
            <person name="Northen T.R."/>
            <person name="Banfield J.F."/>
        </authorList>
    </citation>
    <scope>NUCLEOTIDE SEQUENCE [LARGE SCALE GENOMIC DNA]</scope>
    <source>
        <strain evidence="3">WS_8</strain>
    </source>
</reference>
<dbReference type="EMBL" id="VBOY01000014">
    <property type="protein sequence ID" value="TMQ68160.1"/>
    <property type="molecule type" value="Genomic_DNA"/>
</dbReference>
<sequence>METVFRALSDPHRRALLDLLFHADGRTLAELDAHLPMTRFGTMKHLKVLESAGLVLTRRAGRKKLHYLNPVPIRLIHDRWIDKYAEPWAGSLGDLEREVEETAMNRTSNMATATLPRHAHEVIIRASAEQIWEAITRAERTRDYFHGTLVASDWKPGSPLTYAYPDGKPAAEGTVLEVERPRRLVHSFSALWDDEVARDPAHTVVWTIEPLGAACRVTVEHRGFEGETATLMSVREGLSVILSGLKTLLETGERLEIGG</sequence>
<comment type="caution">
    <text evidence="3">The sequence shown here is derived from an EMBL/GenBank/DDBJ whole genome shotgun (WGS) entry which is preliminary data.</text>
</comment>
<accession>A0A538TWZ3</accession>
<dbReference type="AlphaFoldDB" id="A0A538TWZ3"/>
<dbReference type="InterPro" id="IPR023393">
    <property type="entry name" value="START-like_dom_sf"/>
</dbReference>
<evidence type="ECO:0000259" key="2">
    <source>
        <dbReference type="PROSITE" id="PS50987"/>
    </source>
</evidence>
<dbReference type="PANTHER" id="PTHR38600:SF1">
    <property type="entry name" value="TRANSCRIPTIONAL REGULATORY PROTEIN"/>
    <property type="match status" value="1"/>
</dbReference>
<dbReference type="CDD" id="cd08893">
    <property type="entry name" value="SRPBCC_CalC_Aha1-like_GntR-HTH"/>
    <property type="match status" value="1"/>
</dbReference>
<dbReference type="Gene3D" id="1.10.10.10">
    <property type="entry name" value="Winged helix-like DNA-binding domain superfamily/Winged helix DNA-binding domain"/>
    <property type="match status" value="1"/>
</dbReference>
<feature type="domain" description="HTH arsR-type" evidence="2">
    <location>
        <begin position="1"/>
        <end position="88"/>
    </location>
</feature>
<protein>
    <recommendedName>
        <fullName evidence="2">HTH arsR-type domain-containing protein</fullName>
    </recommendedName>
</protein>
<dbReference type="PRINTS" id="PR00778">
    <property type="entry name" value="HTHARSR"/>
</dbReference>
<dbReference type="InterPro" id="IPR001845">
    <property type="entry name" value="HTH_ArsR_DNA-bd_dom"/>
</dbReference>
<evidence type="ECO:0000313" key="3">
    <source>
        <dbReference type="EMBL" id="TMQ68160.1"/>
    </source>
</evidence>
<dbReference type="SUPFAM" id="SSF46785">
    <property type="entry name" value="Winged helix' DNA-binding domain"/>
    <property type="match status" value="1"/>
</dbReference>
<dbReference type="InterPro" id="IPR011991">
    <property type="entry name" value="ArsR-like_HTH"/>
</dbReference>
<dbReference type="GO" id="GO:0003700">
    <property type="term" value="F:DNA-binding transcription factor activity"/>
    <property type="evidence" value="ECO:0007669"/>
    <property type="project" value="InterPro"/>
</dbReference>
<dbReference type="Gene3D" id="3.30.530.20">
    <property type="match status" value="1"/>
</dbReference>
<dbReference type="Pfam" id="PF08327">
    <property type="entry name" value="AHSA1"/>
    <property type="match status" value="1"/>
</dbReference>
<dbReference type="PANTHER" id="PTHR38600">
    <property type="entry name" value="TRANSCRIPTIONAL REGULATORY PROTEIN"/>
    <property type="match status" value="1"/>
</dbReference>